<dbReference type="InterPro" id="IPR014729">
    <property type="entry name" value="Rossmann-like_a/b/a_fold"/>
</dbReference>
<comment type="catalytic activity">
    <reaction evidence="10 11">
        <text>nicotinate beta-D-ribonucleotide + ATP + H(+) = deamido-NAD(+) + diphosphate</text>
        <dbReference type="Rhea" id="RHEA:22860"/>
        <dbReference type="ChEBI" id="CHEBI:15378"/>
        <dbReference type="ChEBI" id="CHEBI:30616"/>
        <dbReference type="ChEBI" id="CHEBI:33019"/>
        <dbReference type="ChEBI" id="CHEBI:57502"/>
        <dbReference type="ChEBI" id="CHEBI:58437"/>
        <dbReference type="EC" id="2.7.7.18"/>
    </reaction>
</comment>
<dbReference type="FunFam" id="3.40.50.620:FF:000039">
    <property type="entry name" value="Probable nicotinate-nucleotide adenylyltransferase"/>
    <property type="match status" value="1"/>
</dbReference>
<evidence type="ECO:0000256" key="4">
    <source>
        <dbReference type="ARBA" id="ARBA00022642"/>
    </source>
</evidence>
<dbReference type="NCBIfam" id="NF000840">
    <property type="entry name" value="PRK00071.1-3"/>
    <property type="match status" value="1"/>
</dbReference>
<dbReference type="GO" id="GO:0004515">
    <property type="term" value="F:nicotinate-nucleotide adenylyltransferase activity"/>
    <property type="evidence" value="ECO:0007669"/>
    <property type="project" value="UniProtKB-UniRule"/>
</dbReference>
<evidence type="ECO:0000256" key="6">
    <source>
        <dbReference type="ARBA" id="ARBA00022695"/>
    </source>
</evidence>
<evidence type="ECO:0000259" key="12">
    <source>
        <dbReference type="Pfam" id="PF01467"/>
    </source>
</evidence>
<comment type="similarity">
    <text evidence="3 11">Belongs to the NadD family.</text>
</comment>
<reference evidence="14" key="1">
    <citation type="submission" date="2017-09" db="EMBL/GenBank/DDBJ databases">
        <title>Depth-based differentiation of microbial function through sediment-hosted aquifers and enrichment of novel symbionts in the deep terrestrial subsurface.</title>
        <authorList>
            <person name="Probst A.J."/>
            <person name="Ladd B."/>
            <person name="Jarett J.K."/>
            <person name="Geller-Mcgrath D.E."/>
            <person name="Sieber C.M.K."/>
            <person name="Emerson J.B."/>
            <person name="Anantharaman K."/>
            <person name="Thomas B.C."/>
            <person name="Malmstrom R."/>
            <person name="Stieglmeier M."/>
            <person name="Klingl A."/>
            <person name="Woyke T."/>
            <person name="Ryan C.M."/>
            <person name="Banfield J.F."/>
        </authorList>
    </citation>
    <scope>NUCLEOTIDE SEQUENCE [LARGE SCALE GENOMIC DNA]</scope>
</reference>
<sequence length="211" mass="24057">MSQEEKKRSRLGVMGGTFNPIHYGHLVTAEEALFQFKLDKVIFMPSGQPPHKTDREILPPEERYLLTVIATASNPNFVVSRLEIERTGPSYTIDTLRELHEVYGPDIDIFFITGADAVWEILTWKDAANLVELTEFIAATRPGYSLEKFKKLHVLPEGQEKNKPRVSIMEIPALAISSTDIRMRVHENRPISYLVPEGVANYIQKCGFWKD</sequence>
<comment type="pathway">
    <text evidence="2 11">Cofactor biosynthesis; NAD(+) biosynthesis; deamido-NAD(+) from nicotinate D-ribonucleotide: step 1/1.</text>
</comment>
<dbReference type="AlphaFoldDB" id="A0A2M7T959"/>
<evidence type="ECO:0000256" key="3">
    <source>
        <dbReference type="ARBA" id="ARBA00009014"/>
    </source>
</evidence>
<keyword evidence="9 11" id="KW-0520">NAD</keyword>
<dbReference type="InterPro" id="IPR004821">
    <property type="entry name" value="Cyt_trans-like"/>
</dbReference>
<name>A0A2M7T959_9ACTN</name>
<protein>
    <recommendedName>
        <fullName evidence="11">Probable nicotinate-nucleotide adenylyltransferase</fullName>
        <ecNumber evidence="11">2.7.7.18</ecNumber>
    </recommendedName>
    <alternativeName>
        <fullName evidence="11">Deamido-NAD(+) diphosphorylase</fullName>
    </alternativeName>
    <alternativeName>
        <fullName evidence="11">Deamido-NAD(+) pyrophosphorylase</fullName>
    </alternativeName>
    <alternativeName>
        <fullName evidence="11">Nicotinate mononucleotide adenylyltransferase</fullName>
        <shortName evidence="11">NaMN adenylyltransferase</shortName>
    </alternativeName>
</protein>
<keyword evidence="4 11" id="KW-0662">Pyridine nucleotide biosynthesis</keyword>
<dbReference type="PANTHER" id="PTHR39321">
    <property type="entry name" value="NICOTINATE-NUCLEOTIDE ADENYLYLTRANSFERASE-RELATED"/>
    <property type="match status" value="1"/>
</dbReference>
<keyword evidence="7 11" id="KW-0547">Nucleotide-binding</keyword>
<evidence type="ECO:0000256" key="7">
    <source>
        <dbReference type="ARBA" id="ARBA00022741"/>
    </source>
</evidence>
<dbReference type="NCBIfam" id="TIGR00125">
    <property type="entry name" value="cyt_tran_rel"/>
    <property type="match status" value="1"/>
</dbReference>
<evidence type="ECO:0000256" key="8">
    <source>
        <dbReference type="ARBA" id="ARBA00022840"/>
    </source>
</evidence>
<dbReference type="GO" id="GO:0009435">
    <property type="term" value="P:NAD+ biosynthetic process"/>
    <property type="evidence" value="ECO:0007669"/>
    <property type="project" value="UniProtKB-UniRule"/>
</dbReference>
<dbReference type="UniPathway" id="UPA00253">
    <property type="reaction ID" value="UER00332"/>
</dbReference>
<evidence type="ECO:0000256" key="2">
    <source>
        <dbReference type="ARBA" id="ARBA00005019"/>
    </source>
</evidence>
<dbReference type="CDD" id="cd02165">
    <property type="entry name" value="NMNAT"/>
    <property type="match status" value="1"/>
</dbReference>
<feature type="domain" description="Cytidyltransferase-like" evidence="12">
    <location>
        <begin position="13"/>
        <end position="184"/>
    </location>
</feature>
<accession>A0A2M7T959</accession>
<evidence type="ECO:0000256" key="5">
    <source>
        <dbReference type="ARBA" id="ARBA00022679"/>
    </source>
</evidence>
<evidence type="ECO:0000256" key="11">
    <source>
        <dbReference type="HAMAP-Rule" id="MF_00244"/>
    </source>
</evidence>
<evidence type="ECO:0000256" key="1">
    <source>
        <dbReference type="ARBA" id="ARBA00002324"/>
    </source>
</evidence>
<dbReference type="PANTHER" id="PTHR39321:SF3">
    <property type="entry name" value="PHOSPHOPANTETHEINE ADENYLYLTRANSFERASE"/>
    <property type="match status" value="1"/>
</dbReference>
<evidence type="ECO:0000313" key="13">
    <source>
        <dbReference type="EMBL" id="PIZ40660.1"/>
    </source>
</evidence>
<evidence type="ECO:0000256" key="9">
    <source>
        <dbReference type="ARBA" id="ARBA00023027"/>
    </source>
</evidence>
<gene>
    <name evidence="11" type="primary">nadD</name>
    <name evidence="13" type="ORF">COY37_03335</name>
</gene>
<comment type="caution">
    <text evidence="13">The sequence shown here is derived from an EMBL/GenBank/DDBJ whole genome shotgun (WGS) entry which is preliminary data.</text>
</comment>
<proteinExistence type="inferred from homology"/>
<dbReference type="InterPro" id="IPR005248">
    <property type="entry name" value="NadD/NMNAT"/>
</dbReference>
<dbReference type="HAMAP" id="MF_00244">
    <property type="entry name" value="NaMN_adenylyltr"/>
    <property type="match status" value="1"/>
</dbReference>
<comment type="function">
    <text evidence="1 11">Catalyzes the reversible adenylation of nicotinate mononucleotide (NaMN) to nicotinic acid adenine dinucleotide (NaAD).</text>
</comment>
<dbReference type="SUPFAM" id="SSF52374">
    <property type="entry name" value="Nucleotidylyl transferase"/>
    <property type="match status" value="1"/>
</dbReference>
<keyword evidence="8 11" id="KW-0067">ATP-binding</keyword>
<dbReference type="RefSeq" id="WP_286678031.1">
    <property type="nucleotide sequence ID" value="NZ_MNXI01000053.1"/>
</dbReference>
<dbReference type="NCBIfam" id="TIGR00482">
    <property type="entry name" value="nicotinate (nicotinamide) nucleotide adenylyltransferase"/>
    <property type="match status" value="1"/>
</dbReference>
<organism evidence="13 14">
    <name type="scientific">Candidatus Aquicultor secundus</name>
    <dbReference type="NCBI Taxonomy" id="1973895"/>
    <lineage>
        <taxon>Bacteria</taxon>
        <taxon>Bacillati</taxon>
        <taxon>Actinomycetota</taxon>
        <taxon>Candidatus Aquicultoria</taxon>
        <taxon>Candidatus Aquicultorales</taxon>
        <taxon>Candidatus Aquicultoraceae</taxon>
        <taxon>Candidatus Aquicultor</taxon>
    </lineage>
</organism>
<evidence type="ECO:0000313" key="14">
    <source>
        <dbReference type="Proteomes" id="UP000230956"/>
    </source>
</evidence>
<dbReference type="GO" id="GO:0005524">
    <property type="term" value="F:ATP binding"/>
    <property type="evidence" value="ECO:0007669"/>
    <property type="project" value="UniProtKB-KW"/>
</dbReference>
<dbReference type="Proteomes" id="UP000230956">
    <property type="component" value="Unassembled WGS sequence"/>
</dbReference>
<dbReference type="Pfam" id="PF01467">
    <property type="entry name" value="CTP_transf_like"/>
    <property type="match status" value="1"/>
</dbReference>
<keyword evidence="5 11" id="KW-0808">Transferase</keyword>
<keyword evidence="6 11" id="KW-0548">Nucleotidyltransferase</keyword>
<evidence type="ECO:0000256" key="10">
    <source>
        <dbReference type="ARBA" id="ARBA00048721"/>
    </source>
</evidence>
<dbReference type="EMBL" id="PFNG01000084">
    <property type="protein sequence ID" value="PIZ40660.1"/>
    <property type="molecule type" value="Genomic_DNA"/>
</dbReference>
<dbReference type="Gene3D" id="3.40.50.620">
    <property type="entry name" value="HUPs"/>
    <property type="match status" value="1"/>
</dbReference>
<dbReference type="EC" id="2.7.7.18" evidence="11"/>